<organism evidence="1 2">
    <name type="scientific">Tsukamurella paurometabola</name>
    <name type="common">Corynebacterium paurometabolum</name>
    <dbReference type="NCBI Taxonomy" id="2061"/>
    <lineage>
        <taxon>Bacteria</taxon>
        <taxon>Bacillati</taxon>
        <taxon>Actinomycetota</taxon>
        <taxon>Actinomycetes</taxon>
        <taxon>Mycobacteriales</taxon>
        <taxon>Tsukamurellaceae</taxon>
        <taxon>Tsukamurella</taxon>
    </lineage>
</organism>
<dbReference type="EMBL" id="LR131273">
    <property type="protein sequence ID" value="VDR40036.1"/>
    <property type="molecule type" value="Genomic_DNA"/>
</dbReference>
<accession>A0A3P8MD68</accession>
<reference evidence="1 2" key="1">
    <citation type="submission" date="2018-12" db="EMBL/GenBank/DDBJ databases">
        <authorList>
            <consortium name="Pathogen Informatics"/>
        </authorList>
    </citation>
    <scope>NUCLEOTIDE SEQUENCE [LARGE SCALE GENOMIC DNA]</scope>
    <source>
        <strain evidence="1 2">NCTC10741</strain>
    </source>
</reference>
<sequence>MAKIRLREACKRENTPHYNTIVRAAQDGKITLFQFAGKGPLYVDENDLDALMQPVARDVAATGTHSLDAVPRRPRGWVA</sequence>
<dbReference type="RefSeq" id="WP_126197067.1">
    <property type="nucleotide sequence ID" value="NZ_CP085954.1"/>
</dbReference>
<proteinExistence type="predicted"/>
<evidence type="ECO:0000313" key="1">
    <source>
        <dbReference type="EMBL" id="VDR40036.1"/>
    </source>
</evidence>
<gene>
    <name evidence="1" type="ORF">NCTC10741_03188</name>
</gene>
<dbReference type="Proteomes" id="UP000271626">
    <property type="component" value="Chromosome"/>
</dbReference>
<evidence type="ECO:0000313" key="2">
    <source>
        <dbReference type="Proteomes" id="UP000271626"/>
    </source>
</evidence>
<dbReference type="AlphaFoldDB" id="A0A3P8MD68"/>
<name>A0A3P8MD68_TSUPA</name>
<protein>
    <submittedName>
        <fullName evidence="1">Uncharacterized protein</fullName>
    </submittedName>
</protein>